<dbReference type="PANTHER" id="PTHR30237">
    <property type="entry name" value="MURAMOYLTETRAPEPTIDE CARBOXYPEPTIDASE"/>
    <property type="match status" value="1"/>
</dbReference>
<keyword evidence="3" id="KW-0645">Protease</keyword>
<keyword evidence="9" id="KW-1185">Reference proteome</keyword>
<comment type="caution">
    <text evidence="8">The sequence shown here is derived from an EMBL/GenBank/DDBJ whole genome shotgun (WGS) entry which is preliminary data.</text>
</comment>
<dbReference type="PIRSF" id="PIRSF028757">
    <property type="entry name" value="LD-carboxypeptidase"/>
    <property type="match status" value="1"/>
</dbReference>
<dbReference type="Gene3D" id="3.50.30.60">
    <property type="entry name" value="LD-carboxypeptidase A C-terminal domain-like"/>
    <property type="match status" value="1"/>
</dbReference>
<dbReference type="InterPro" id="IPR027478">
    <property type="entry name" value="LdcA_N"/>
</dbReference>
<name>A0ABS7DP02_9FIRM</name>
<organism evidence="8 9">
    <name type="scientific">Caproiciproducens faecalis</name>
    <dbReference type="NCBI Taxonomy" id="2820301"/>
    <lineage>
        <taxon>Bacteria</taxon>
        <taxon>Bacillati</taxon>
        <taxon>Bacillota</taxon>
        <taxon>Clostridia</taxon>
        <taxon>Eubacteriales</taxon>
        <taxon>Acutalibacteraceae</taxon>
        <taxon>Caproiciproducens</taxon>
    </lineage>
</organism>
<evidence type="ECO:0000256" key="2">
    <source>
        <dbReference type="ARBA" id="ARBA00022645"/>
    </source>
</evidence>
<gene>
    <name evidence="8" type="ORF">J5W02_09480</name>
</gene>
<dbReference type="InterPro" id="IPR040449">
    <property type="entry name" value="Peptidase_S66_N"/>
</dbReference>
<dbReference type="SUPFAM" id="SSF52317">
    <property type="entry name" value="Class I glutamine amidotransferase-like"/>
    <property type="match status" value="1"/>
</dbReference>
<dbReference type="Pfam" id="PF02016">
    <property type="entry name" value="Peptidase_S66"/>
    <property type="match status" value="1"/>
</dbReference>
<reference evidence="8 9" key="1">
    <citation type="submission" date="2021-03" db="EMBL/GenBank/DDBJ databases">
        <title>Caproiciproducens sp. nov. isolated from feces of cow.</title>
        <authorList>
            <person name="Choi J.-Y."/>
        </authorList>
    </citation>
    <scope>NUCLEOTIDE SEQUENCE [LARGE SCALE GENOMIC DNA]</scope>
    <source>
        <strain evidence="8 9">AGMB10547</strain>
    </source>
</reference>
<dbReference type="Pfam" id="PF17676">
    <property type="entry name" value="Peptidase_S66C"/>
    <property type="match status" value="1"/>
</dbReference>
<evidence type="ECO:0000256" key="1">
    <source>
        <dbReference type="ARBA" id="ARBA00010233"/>
    </source>
</evidence>
<keyword evidence="4" id="KW-0378">Hydrolase</keyword>
<evidence type="ECO:0000256" key="4">
    <source>
        <dbReference type="ARBA" id="ARBA00022801"/>
    </source>
</evidence>
<accession>A0ABS7DP02</accession>
<dbReference type="InterPro" id="IPR029062">
    <property type="entry name" value="Class_I_gatase-like"/>
</dbReference>
<dbReference type="InterPro" id="IPR040921">
    <property type="entry name" value="Peptidase_S66C"/>
</dbReference>
<dbReference type="Proteomes" id="UP000719942">
    <property type="component" value="Unassembled WGS sequence"/>
</dbReference>
<protein>
    <submittedName>
        <fullName evidence="8">LD-carboxypeptidase</fullName>
    </submittedName>
</protein>
<comment type="similarity">
    <text evidence="1">Belongs to the peptidase S66 family.</text>
</comment>
<dbReference type="SUPFAM" id="SSF141986">
    <property type="entry name" value="LD-carboxypeptidase A C-terminal domain-like"/>
    <property type="match status" value="1"/>
</dbReference>
<evidence type="ECO:0000313" key="9">
    <source>
        <dbReference type="Proteomes" id="UP000719942"/>
    </source>
</evidence>
<dbReference type="RefSeq" id="WP_219965447.1">
    <property type="nucleotide sequence ID" value="NZ_JAGFNZ010000003.1"/>
</dbReference>
<evidence type="ECO:0000259" key="7">
    <source>
        <dbReference type="Pfam" id="PF17676"/>
    </source>
</evidence>
<dbReference type="PANTHER" id="PTHR30237:SF2">
    <property type="entry name" value="MUREIN TETRAPEPTIDE CARBOXYPEPTIDASE"/>
    <property type="match status" value="1"/>
</dbReference>
<feature type="domain" description="LD-carboxypeptidase N-terminal" evidence="6">
    <location>
        <begin position="13"/>
        <end position="128"/>
    </location>
</feature>
<evidence type="ECO:0000256" key="3">
    <source>
        <dbReference type="ARBA" id="ARBA00022670"/>
    </source>
</evidence>
<evidence type="ECO:0000256" key="5">
    <source>
        <dbReference type="ARBA" id="ARBA00022825"/>
    </source>
</evidence>
<dbReference type="InterPro" id="IPR003507">
    <property type="entry name" value="S66_fam"/>
</dbReference>
<keyword evidence="5" id="KW-0720">Serine protease</keyword>
<sequence length="305" mass="33350">MFTPKPLFPGARVALIAPAGPVPPERFGPAVRAVEELSLKPVIFESCRRAHGYLAGDDRLRANDVNAAFADREIDGILCIRGGYGAQRLMNLIDWNSIRRHPKFFCGYSDITSLHIVLNQQCGLVTYHTPMPSTEWYRGLDEYSAQSLKKVLFGGKIGELQNPAILPVKTLVGGCARGILTGGNLSLVSSSLGTCYEINTKDKILFLEDVGEEPYRIDGMLNHLKMAGKFRDCAGILLGSFTDCSAQDPERSLTLQQVFEELLVPEHKPALMNLACGHSMPSMSLPLGKEIEMNSISGKITVLEG</sequence>
<dbReference type="InterPro" id="IPR027461">
    <property type="entry name" value="Carboxypeptidase_A_C_sf"/>
</dbReference>
<dbReference type="CDD" id="cd07025">
    <property type="entry name" value="Peptidase_S66"/>
    <property type="match status" value="1"/>
</dbReference>
<dbReference type="EMBL" id="JAGFNZ010000003">
    <property type="protein sequence ID" value="MBW7573043.1"/>
    <property type="molecule type" value="Genomic_DNA"/>
</dbReference>
<dbReference type="Gene3D" id="3.40.50.10740">
    <property type="entry name" value="Class I glutamine amidotransferase-like"/>
    <property type="match status" value="1"/>
</dbReference>
<proteinExistence type="inferred from homology"/>
<evidence type="ECO:0000313" key="8">
    <source>
        <dbReference type="EMBL" id="MBW7573043.1"/>
    </source>
</evidence>
<keyword evidence="2" id="KW-0121">Carboxypeptidase</keyword>
<evidence type="ECO:0000259" key="6">
    <source>
        <dbReference type="Pfam" id="PF02016"/>
    </source>
</evidence>
<feature type="domain" description="LD-carboxypeptidase C-terminal" evidence="7">
    <location>
        <begin position="177"/>
        <end position="293"/>
    </location>
</feature>